<keyword evidence="2" id="KW-0645">Protease</keyword>
<evidence type="ECO:0000256" key="3">
    <source>
        <dbReference type="ARBA" id="ARBA00022801"/>
    </source>
</evidence>
<comment type="similarity">
    <text evidence="1">Belongs to the peptidase S9A family.</text>
</comment>
<dbReference type="Proteomes" id="UP001596550">
    <property type="component" value="Unassembled WGS sequence"/>
</dbReference>
<comment type="caution">
    <text evidence="7">The sequence shown here is derived from an EMBL/GenBank/DDBJ whole genome shotgun (WGS) entry which is preliminary data.</text>
</comment>
<dbReference type="InterPro" id="IPR023302">
    <property type="entry name" value="Pept_S9A_N"/>
</dbReference>
<dbReference type="InterPro" id="IPR002470">
    <property type="entry name" value="Peptidase_S9A"/>
</dbReference>
<dbReference type="InterPro" id="IPR029058">
    <property type="entry name" value="AB_hydrolase_fold"/>
</dbReference>
<dbReference type="RefSeq" id="WP_378181577.1">
    <property type="nucleotide sequence ID" value="NZ_JBHTCR010000008.1"/>
</dbReference>
<dbReference type="PRINTS" id="PR00862">
    <property type="entry name" value="PROLIGOPTASE"/>
</dbReference>
<accession>A0ABW2M4A2</accession>
<evidence type="ECO:0000259" key="6">
    <source>
        <dbReference type="Pfam" id="PF02897"/>
    </source>
</evidence>
<evidence type="ECO:0000256" key="1">
    <source>
        <dbReference type="ARBA" id="ARBA00005228"/>
    </source>
</evidence>
<dbReference type="Pfam" id="PF02897">
    <property type="entry name" value="Peptidase_S9_N"/>
    <property type="match status" value="1"/>
</dbReference>
<evidence type="ECO:0000256" key="2">
    <source>
        <dbReference type="ARBA" id="ARBA00022670"/>
    </source>
</evidence>
<dbReference type="EMBL" id="JBHTCR010000008">
    <property type="protein sequence ID" value="MFC7348255.1"/>
    <property type="molecule type" value="Genomic_DNA"/>
</dbReference>
<reference evidence="8" key="1">
    <citation type="journal article" date="2019" name="Int. J. Syst. Evol. Microbiol.">
        <title>The Global Catalogue of Microorganisms (GCM) 10K type strain sequencing project: providing services to taxonomists for standard genome sequencing and annotation.</title>
        <authorList>
            <consortium name="The Broad Institute Genomics Platform"/>
            <consortium name="The Broad Institute Genome Sequencing Center for Infectious Disease"/>
            <person name="Wu L."/>
            <person name="Ma J."/>
        </authorList>
    </citation>
    <scope>NUCLEOTIDE SEQUENCE [LARGE SCALE GENOMIC DNA]</scope>
    <source>
        <strain evidence="8">CCUG 54781</strain>
    </source>
</reference>
<dbReference type="Pfam" id="PF00326">
    <property type="entry name" value="Peptidase_S9"/>
    <property type="match status" value="1"/>
</dbReference>
<evidence type="ECO:0000313" key="7">
    <source>
        <dbReference type="EMBL" id="MFC7348255.1"/>
    </source>
</evidence>
<keyword evidence="3" id="KW-0378">Hydrolase</keyword>
<protein>
    <submittedName>
        <fullName evidence="7">S9 family peptidase</fullName>
    </submittedName>
</protein>
<gene>
    <name evidence="7" type="ORF">ACFQO9_16170</name>
</gene>
<organism evidence="7 8">
    <name type="scientific">Chryseobacterium zhengzhouense</name>
    <dbReference type="NCBI Taxonomy" id="1636086"/>
    <lineage>
        <taxon>Bacteria</taxon>
        <taxon>Pseudomonadati</taxon>
        <taxon>Bacteroidota</taxon>
        <taxon>Flavobacteriia</taxon>
        <taxon>Flavobacteriales</taxon>
        <taxon>Weeksellaceae</taxon>
        <taxon>Chryseobacterium group</taxon>
        <taxon>Chryseobacterium</taxon>
    </lineage>
</organism>
<dbReference type="SUPFAM" id="SSF53474">
    <property type="entry name" value="alpha/beta-Hydrolases"/>
    <property type="match status" value="1"/>
</dbReference>
<dbReference type="PROSITE" id="PS00708">
    <property type="entry name" value="PRO_ENDOPEP_SER"/>
    <property type="match status" value="1"/>
</dbReference>
<dbReference type="Gene3D" id="3.40.50.1820">
    <property type="entry name" value="alpha/beta hydrolase"/>
    <property type="match status" value="1"/>
</dbReference>
<evidence type="ECO:0000259" key="5">
    <source>
        <dbReference type="Pfam" id="PF00326"/>
    </source>
</evidence>
<feature type="domain" description="Peptidase S9A N-terminal" evidence="6">
    <location>
        <begin position="27"/>
        <end position="431"/>
    </location>
</feature>
<keyword evidence="4" id="KW-0720">Serine protease</keyword>
<evidence type="ECO:0000256" key="4">
    <source>
        <dbReference type="ARBA" id="ARBA00022825"/>
    </source>
</evidence>
<dbReference type="Gene3D" id="2.130.10.120">
    <property type="entry name" value="Prolyl oligopeptidase, N-terminal domain"/>
    <property type="match status" value="1"/>
</dbReference>
<proteinExistence type="inferred from homology"/>
<dbReference type="PANTHER" id="PTHR11757">
    <property type="entry name" value="PROTEASE FAMILY S9A OLIGOPEPTIDASE"/>
    <property type="match status" value="1"/>
</dbReference>
<dbReference type="SUPFAM" id="SSF50993">
    <property type="entry name" value="Peptidase/esterase 'gauge' domain"/>
    <property type="match status" value="1"/>
</dbReference>
<dbReference type="PANTHER" id="PTHR11757:SF19">
    <property type="entry name" value="PROLYL ENDOPEPTIDASE-LIKE"/>
    <property type="match status" value="1"/>
</dbReference>
<dbReference type="InterPro" id="IPR002471">
    <property type="entry name" value="Pept_S9_AS"/>
</dbReference>
<keyword evidence="8" id="KW-1185">Reference proteome</keyword>
<name>A0ABW2M4A2_9FLAO</name>
<feature type="domain" description="Peptidase S9 prolyl oligopeptidase catalytic" evidence="5">
    <location>
        <begin position="491"/>
        <end position="702"/>
    </location>
</feature>
<sequence length="708" mass="81244">MKKICLSLLVMSTTMFQSQIFPDLKAPVAEKKQHLREIHGDKVNDPYYWMIDYFKKGKDSTQVVDYLKSENSYWEGMMKDTEPFRESLFKEMKARIKEKDESVPVFRKGYYYYTRTETGKQYFKYCRKKGNLNASEEILLDVDQLAEGHAYYSAAGFSISPDNSKMIYGVDDVSRRQYKLFLKDLNTGKTTDLGIKNTTGSATWANDNKTIFYTGKNPETLLTEKIYRHSLGTDPSQDALVYEEKDKSNYIGVGKSKNEKFIMIYSGATTSSETLLLSADEPKGVFKVFQPRIKDVLYDVTPLEDKFLITTNKDALNFKVMETPPNKTGVENWKDFIPHRKDVLMEGINEFKNYLVFSERQNGLSQLVILDRKTNKKEFLKFDEPTYTVYPSGNPEYNTDNFRFGYTSMITPSSQYEQDLKTGKRTLLKQQEILGGYNKADYVTERLFATAKDGTKIPISIVYKKGYKKDGNSPLLLYAYGSYGSSMDATFSSTRLSLLDRGFAFAIAHIRGGQEMGRQWYEDGKMMKKKNTFTDFIDAGEYLVKEKYTSPKHLYAQGGSAGGLLMGAVVNMKPELWNGAIAQVPFVDVINTMLDESIPLTTNEYDEWGNPNNKEAYDYMKSYSPYENIERKNYPNLLVTTGLHDSQVQYFEPAKWVAKLRDLKTDKNVLLLKTDMDYGHGGASGRFDYLKDIALEYAFMFKLEGINK</sequence>
<dbReference type="InterPro" id="IPR001375">
    <property type="entry name" value="Peptidase_S9_cat"/>
</dbReference>
<dbReference type="InterPro" id="IPR051543">
    <property type="entry name" value="Serine_Peptidase_S9A"/>
</dbReference>
<evidence type="ECO:0000313" key="8">
    <source>
        <dbReference type="Proteomes" id="UP001596550"/>
    </source>
</evidence>